<dbReference type="EMBL" id="MN079104">
    <property type="protein sequence ID" value="QEA05572.1"/>
    <property type="molecule type" value="Genomic_DNA"/>
</dbReference>
<gene>
    <name evidence="3" type="ORF">KBTEX_01895</name>
</gene>
<evidence type="ECO:0000256" key="2">
    <source>
        <dbReference type="SAM" id="Phobius"/>
    </source>
</evidence>
<dbReference type="PIRSF" id="PIRSF039014">
    <property type="entry name" value="OTR_cyc"/>
    <property type="match status" value="1"/>
</dbReference>
<keyword evidence="2" id="KW-0812">Transmembrane</keyword>
<dbReference type="InterPro" id="IPR051829">
    <property type="entry name" value="Multiheme_Cytochr_ET"/>
</dbReference>
<evidence type="ECO:0000313" key="3">
    <source>
        <dbReference type="EMBL" id="QEA05572.1"/>
    </source>
</evidence>
<dbReference type="PANTHER" id="PTHR35038:SF5">
    <property type="entry name" value="CYTOCHROME C-TYPE PROTEIN NRFB"/>
    <property type="match status" value="1"/>
</dbReference>
<dbReference type="AlphaFoldDB" id="A0A5B8RDN9"/>
<keyword evidence="1" id="KW-0732">Signal</keyword>
<dbReference type="InterPro" id="IPR024673">
    <property type="entry name" value="Octahem_Cyt_c"/>
</dbReference>
<feature type="transmembrane region" description="Helical" evidence="2">
    <location>
        <begin position="506"/>
        <end position="527"/>
    </location>
</feature>
<dbReference type="PANTHER" id="PTHR35038">
    <property type="entry name" value="DISSIMILATORY SULFITE REDUCTASE SIRA"/>
    <property type="match status" value="1"/>
</dbReference>
<proteinExistence type="predicted"/>
<organism evidence="3">
    <name type="scientific">uncultured organism</name>
    <dbReference type="NCBI Taxonomy" id="155900"/>
    <lineage>
        <taxon>unclassified sequences</taxon>
        <taxon>environmental samples</taxon>
    </lineage>
</organism>
<evidence type="ECO:0000256" key="1">
    <source>
        <dbReference type="ARBA" id="ARBA00022729"/>
    </source>
</evidence>
<reference evidence="3" key="1">
    <citation type="submission" date="2019-06" db="EMBL/GenBank/DDBJ databases">
        <authorList>
            <person name="Murdoch R.W."/>
            <person name="Fathepure B."/>
        </authorList>
    </citation>
    <scope>NUCLEOTIDE SEQUENCE</scope>
</reference>
<dbReference type="InterPro" id="IPR036280">
    <property type="entry name" value="Multihaem_cyt_sf"/>
</dbReference>
<accession>A0A5B8RDN9</accession>
<dbReference type="SUPFAM" id="SSF48695">
    <property type="entry name" value="Multiheme cytochromes"/>
    <property type="match status" value="1"/>
</dbReference>
<keyword evidence="2" id="KW-0472">Membrane</keyword>
<dbReference type="GO" id="GO:0016491">
    <property type="term" value="F:oxidoreductase activity"/>
    <property type="evidence" value="ECO:0007669"/>
    <property type="project" value="TreeGrafter"/>
</dbReference>
<keyword evidence="2" id="KW-1133">Transmembrane helix</keyword>
<protein>
    <recommendedName>
        <fullName evidence="4">Cytochrome c bacterial</fullName>
    </recommendedName>
</protein>
<name>A0A5B8RDN9_9ZZZZ</name>
<sequence length="536" mass="58401">MATERHWGIVLGLLVLGLAVRIVPVSAAVVEGESPSTADHHEFEALDGPFDSAIEVTRACLGCHSKAAEQVRRTIHWRWEFRHPESGQLLGKRHVINSFCGSVWSNEPRCTSCHVGYGWTDMRKPPPRADDRVDCLVCHDTTGTYWKLPAGAGHPPYAGIRSSKSSGAPGEPVNLARVARNVGLSGRANCGSCHFYGGGGDGVKHGDLDSSLVDPPRSLDVHMSAQGADFRCAECHTSRGHRIAGSRYATNARDTQGIDIPGRTDGSRASCESCHGPQPHGAAKLNDHVDRVACQSCHVPEFARGGVATKMWWDWSSAGRLGEDGQPLTIRDAAGHLSYLSTKGSFRYAEDVVPAYYWFDGDMRYTLRSEPIDADHPPVAINRFGGGPDDAEARIWPFKVMRGRQPYDTVNRTLLVNHVYGNDDTALWTNFDWARALAAGTAFADQPYSGEYGFVETVMYWPITHMVAPASAALDCGVCHARDGRLAALGGFYLPGRDRGVWVERLGWGLVVLVLVASLGHAGVRLWTRGRRGRQA</sequence>
<dbReference type="Gene3D" id="1.10.1130.10">
    <property type="entry name" value="Flavocytochrome C3, Chain A"/>
    <property type="match status" value="1"/>
</dbReference>
<evidence type="ECO:0008006" key="4">
    <source>
        <dbReference type="Google" id="ProtNLM"/>
    </source>
</evidence>
<dbReference type="NCBIfam" id="TIGR04315">
    <property type="entry name" value="octaheme_Shew"/>
    <property type="match status" value="1"/>
</dbReference>
<dbReference type="Pfam" id="PF11783">
    <property type="entry name" value="Cytochrome_cB"/>
    <property type="match status" value="1"/>
</dbReference>